<dbReference type="EMBL" id="CAAALY010064597">
    <property type="protein sequence ID" value="VEL23889.1"/>
    <property type="molecule type" value="Genomic_DNA"/>
</dbReference>
<reference evidence="2" key="1">
    <citation type="submission" date="2018-11" db="EMBL/GenBank/DDBJ databases">
        <authorList>
            <consortium name="Pathogen Informatics"/>
        </authorList>
    </citation>
    <scope>NUCLEOTIDE SEQUENCE</scope>
</reference>
<accession>A0A448WZB4</accession>
<dbReference type="AlphaFoldDB" id="A0A448WZB4"/>
<gene>
    <name evidence="2" type="ORF">PXEA_LOCUS17329</name>
</gene>
<feature type="region of interest" description="Disordered" evidence="1">
    <location>
        <begin position="1"/>
        <end position="29"/>
    </location>
</feature>
<evidence type="ECO:0000313" key="3">
    <source>
        <dbReference type="Proteomes" id="UP000784294"/>
    </source>
</evidence>
<comment type="caution">
    <text evidence="2">The sequence shown here is derived from an EMBL/GenBank/DDBJ whole genome shotgun (WGS) entry which is preliminary data.</text>
</comment>
<evidence type="ECO:0000313" key="2">
    <source>
        <dbReference type="EMBL" id="VEL23889.1"/>
    </source>
</evidence>
<protein>
    <submittedName>
        <fullName evidence="2">Uncharacterized protein</fullName>
    </submittedName>
</protein>
<proteinExistence type="predicted"/>
<sequence>MSAWRQANTPGGSSPLPPGPESPPSSALMVSSHVGCPGLWRSLSSMAYSRIRWRTPAHLRCRIIKKERNYIPINKCTSCPSQIDSMSSHGHGVALGDKADGIQHGKEAKSGPFEALAPSWFFTNHSPVTSVLASRTTQLRPLSRPSSRSKMGSRLMSMMVQRSGLRVGQERTSAP</sequence>
<name>A0A448WZB4_9PLAT</name>
<evidence type="ECO:0000256" key="1">
    <source>
        <dbReference type="SAM" id="MobiDB-lite"/>
    </source>
</evidence>
<dbReference type="Proteomes" id="UP000784294">
    <property type="component" value="Unassembled WGS sequence"/>
</dbReference>
<organism evidence="2 3">
    <name type="scientific">Protopolystoma xenopodis</name>
    <dbReference type="NCBI Taxonomy" id="117903"/>
    <lineage>
        <taxon>Eukaryota</taxon>
        <taxon>Metazoa</taxon>
        <taxon>Spiralia</taxon>
        <taxon>Lophotrochozoa</taxon>
        <taxon>Platyhelminthes</taxon>
        <taxon>Monogenea</taxon>
        <taxon>Polyopisthocotylea</taxon>
        <taxon>Polystomatidea</taxon>
        <taxon>Polystomatidae</taxon>
        <taxon>Protopolystoma</taxon>
    </lineage>
</organism>
<keyword evidence="3" id="KW-1185">Reference proteome</keyword>